<evidence type="ECO:0000256" key="2">
    <source>
        <dbReference type="ARBA" id="ARBA00022741"/>
    </source>
</evidence>
<dbReference type="InterPro" id="IPR035421">
    <property type="entry name" value="Terminase_6C"/>
</dbReference>
<keyword evidence="1" id="KW-1188">Viral release from host cell</keyword>
<organism evidence="7 8">
    <name type="scientific">Flavobacterium phage vB_FspS_tant8-1</name>
    <dbReference type="NCBI Taxonomy" id="2686278"/>
    <lineage>
        <taxon>Viruses</taxon>
        <taxon>Duplodnaviria</taxon>
        <taxon>Heunggongvirae</taxon>
        <taxon>Uroviricota</taxon>
        <taxon>Caudoviricetes</taxon>
        <taxon>Tantvirus</taxon>
        <taxon>Tantvirus tant</taxon>
    </lineage>
</organism>
<keyword evidence="4" id="KW-0231">Viral genome packaging</keyword>
<dbReference type="Pfam" id="PF03237">
    <property type="entry name" value="Terminase_6N"/>
    <property type="match status" value="1"/>
</dbReference>
<feature type="domain" description="Terminase large subunit gp17-like C-terminal" evidence="6">
    <location>
        <begin position="402"/>
        <end position="489"/>
    </location>
</feature>
<evidence type="ECO:0000256" key="1">
    <source>
        <dbReference type="ARBA" id="ARBA00022612"/>
    </source>
</evidence>
<keyword evidence="2" id="KW-0547">Nucleotide-binding</keyword>
<feature type="region of interest" description="Disordered" evidence="5">
    <location>
        <begin position="294"/>
        <end position="313"/>
    </location>
</feature>
<evidence type="ECO:0000256" key="4">
    <source>
        <dbReference type="ARBA" id="ARBA00023219"/>
    </source>
</evidence>
<dbReference type="EMBL" id="MN812239">
    <property type="protein sequence ID" value="QHB40967.1"/>
    <property type="molecule type" value="Genomic_DNA"/>
</dbReference>
<gene>
    <name evidence="7" type="ORF">tant81_gp036</name>
</gene>
<accession>A0A6B9LG39</accession>
<proteinExistence type="predicted"/>
<evidence type="ECO:0000259" key="6">
    <source>
        <dbReference type="Pfam" id="PF17289"/>
    </source>
</evidence>
<name>A0A6B9LG39_9CAUD</name>
<evidence type="ECO:0000256" key="5">
    <source>
        <dbReference type="SAM" id="MobiDB-lite"/>
    </source>
</evidence>
<protein>
    <submittedName>
        <fullName evidence="7">Terminase large subunit</fullName>
    </submittedName>
</protein>
<sequence length="503" mass="58206">MTDDNSKKLTRSELLQKLKEQRVIHGQLAKRKLTHFTTFMFPEYDIEWFHQLVMGKLDEWIQGDVKKLAIFMPPQHTKSTMSSEITPAKILGTNPKAKIVVASYSDKLASKFNRKCQDIIDSDKFREIYPGVMLPSKGIEGGNELRNNTFFETIGYKGFFKAVSIGGQLTGDPIDFGIIDDPIKDRKQANSETYRETLWDWYNDVFSTRLHNDSRVLMLFTRWHEDDLAGRLFNPKNKHYNENEAKEWTIICLQALKEDKLPMSNAMEYDDPREIGDALWEKKHSAKKLLKVKETNPTTHASLNQQRPSPATGNKLKREWFEIKNESELPFNYLQIKKDFWIDGAFTDDSRNDETAQMTSAFYNGKLYIFNCNGVRKELNEYLDFVVPYLRSSGYRSTSSVWIEMKASGFGFYSMLKSPNYGSFNCRKINSKVVSFGKMTRVENIQPILASGKVVLVKGNWNEAFIDQCCNFPNDTHDDMVDVLTYAVHEHFITENDVEVTFN</sequence>
<dbReference type="Pfam" id="PF17289">
    <property type="entry name" value="Terminase_6C"/>
    <property type="match status" value="1"/>
</dbReference>
<feature type="compositionally biased region" description="Polar residues" evidence="5">
    <location>
        <begin position="295"/>
        <end position="312"/>
    </location>
</feature>
<evidence type="ECO:0000313" key="8">
    <source>
        <dbReference type="Proteomes" id="UP000464671"/>
    </source>
</evidence>
<evidence type="ECO:0000313" key="7">
    <source>
        <dbReference type="EMBL" id="QHB40967.1"/>
    </source>
</evidence>
<evidence type="ECO:0000256" key="3">
    <source>
        <dbReference type="ARBA" id="ARBA00022840"/>
    </source>
</evidence>
<keyword evidence="3" id="KW-0067">ATP-binding</keyword>
<dbReference type="GO" id="GO:0005524">
    <property type="term" value="F:ATP binding"/>
    <property type="evidence" value="ECO:0007669"/>
    <property type="project" value="UniProtKB-KW"/>
</dbReference>
<reference evidence="7 8" key="1">
    <citation type="journal article" date="2020" name="Viruses">
        <title>Diversity and Host Interactions Among Virulent and Temperate Baltic Sea Flavobacterium Phages.</title>
        <authorList>
            <person name="Nilsson E."/>
            <person name="Bayfield O.W."/>
            <person name="Lundin D."/>
            <person name="Antson A.A."/>
            <person name="Holmfeldt K."/>
        </authorList>
    </citation>
    <scope>NUCLEOTIDE SEQUENCE [LARGE SCALE GENOMIC DNA]</scope>
</reference>
<keyword evidence="8" id="KW-1185">Reference proteome</keyword>
<dbReference type="Proteomes" id="UP000464671">
    <property type="component" value="Segment"/>
</dbReference>